<reference evidence="1" key="1">
    <citation type="journal article" date="2015" name="Nature">
        <title>Complex archaea that bridge the gap between prokaryotes and eukaryotes.</title>
        <authorList>
            <person name="Spang A."/>
            <person name="Saw J.H."/>
            <person name="Jorgensen S.L."/>
            <person name="Zaremba-Niedzwiedzka K."/>
            <person name="Martijn J."/>
            <person name="Lind A.E."/>
            <person name="van Eijk R."/>
            <person name="Schleper C."/>
            <person name="Guy L."/>
            <person name="Ettema T.J."/>
        </authorList>
    </citation>
    <scope>NUCLEOTIDE SEQUENCE</scope>
</reference>
<dbReference type="AlphaFoldDB" id="A0A0F9EYN3"/>
<comment type="caution">
    <text evidence="1">The sequence shown here is derived from an EMBL/GenBank/DDBJ whole genome shotgun (WGS) entry which is preliminary data.</text>
</comment>
<proteinExistence type="predicted"/>
<sequence>LGDGDDGEFKLKDFDGFAFYSSGRIRVQFEWDDEEKIEVNIFYEIG</sequence>
<dbReference type="EMBL" id="LAZR01023248">
    <property type="protein sequence ID" value="KKL79159.1"/>
    <property type="molecule type" value="Genomic_DNA"/>
</dbReference>
<organism evidence="1">
    <name type="scientific">marine sediment metagenome</name>
    <dbReference type="NCBI Taxonomy" id="412755"/>
    <lineage>
        <taxon>unclassified sequences</taxon>
        <taxon>metagenomes</taxon>
        <taxon>ecological metagenomes</taxon>
    </lineage>
</organism>
<evidence type="ECO:0000313" key="1">
    <source>
        <dbReference type="EMBL" id="KKL79159.1"/>
    </source>
</evidence>
<gene>
    <name evidence="1" type="ORF">LCGC14_2017590</name>
</gene>
<accession>A0A0F9EYN3</accession>
<protein>
    <submittedName>
        <fullName evidence="1">Uncharacterized protein</fullName>
    </submittedName>
</protein>
<name>A0A0F9EYN3_9ZZZZ</name>
<feature type="non-terminal residue" evidence="1">
    <location>
        <position position="1"/>
    </location>
</feature>